<evidence type="ECO:0000313" key="2">
    <source>
        <dbReference type="EMBL" id="GAA3571973.1"/>
    </source>
</evidence>
<dbReference type="Proteomes" id="UP001500630">
    <property type="component" value="Unassembled WGS sequence"/>
</dbReference>
<proteinExistence type="predicted"/>
<accession>A0ABP6XUQ6</accession>
<comment type="caution">
    <text evidence="2">The sequence shown here is derived from an EMBL/GenBank/DDBJ whole genome shotgun (WGS) entry which is preliminary data.</text>
</comment>
<feature type="region of interest" description="Disordered" evidence="1">
    <location>
        <begin position="239"/>
        <end position="289"/>
    </location>
</feature>
<protein>
    <submittedName>
        <fullName evidence="2">Uncharacterized protein</fullName>
    </submittedName>
</protein>
<feature type="compositionally biased region" description="Basic residues" evidence="1">
    <location>
        <begin position="280"/>
        <end position="289"/>
    </location>
</feature>
<evidence type="ECO:0000256" key="1">
    <source>
        <dbReference type="SAM" id="MobiDB-lite"/>
    </source>
</evidence>
<dbReference type="EMBL" id="BAABDQ010000014">
    <property type="protein sequence ID" value="GAA3571973.1"/>
    <property type="molecule type" value="Genomic_DNA"/>
</dbReference>
<name>A0ABP6XUQ6_9ACTN</name>
<feature type="compositionally biased region" description="Basic and acidic residues" evidence="1">
    <location>
        <begin position="262"/>
        <end position="273"/>
    </location>
</feature>
<sequence>MPTRKHPRPSTAREAGDRLKLHRHDLRDYQVITLRPGTRARFSTNHHHETWHVLSDPHGALLLGRLLWGLSYQRRPGTLVVIDRRFIDPNPFDAEPGDPVALVPADLTHLPARTARHLARRCAAPGPPSGTVRWHTWGLDQAVRERRAWLADQSWHPPGDDYRRADVAQLGGLVRVQATSSLLRSWAVSVVVMADYAYDGMSYTGLAGSDGNLCRAEGEVQTFTDYRRRVSVAKVSREEVLATAPPSTSPADLRPLIWDQNDTVRSRRDDHRRGAGRSGPSRRRGISPG</sequence>
<keyword evidence="3" id="KW-1185">Reference proteome</keyword>
<evidence type="ECO:0000313" key="3">
    <source>
        <dbReference type="Proteomes" id="UP001500630"/>
    </source>
</evidence>
<reference evidence="3" key="1">
    <citation type="journal article" date="2019" name="Int. J. Syst. Evol. Microbiol.">
        <title>The Global Catalogue of Microorganisms (GCM) 10K type strain sequencing project: providing services to taxonomists for standard genome sequencing and annotation.</title>
        <authorList>
            <consortium name="The Broad Institute Genomics Platform"/>
            <consortium name="The Broad Institute Genome Sequencing Center for Infectious Disease"/>
            <person name="Wu L."/>
            <person name="Ma J."/>
        </authorList>
    </citation>
    <scope>NUCLEOTIDE SEQUENCE [LARGE SCALE GENOMIC DNA]</scope>
    <source>
        <strain evidence="3">JCM 17326</strain>
    </source>
</reference>
<organism evidence="2 3">
    <name type="scientific">Nonomuraea rosea</name>
    <dbReference type="NCBI Taxonomy" id="638574"/>
    <lineage>
        <taxon>Bacteria</taxon>
        <taxon>Bacillati</taxon>
        <taxon>Actinomycetota</taxon>
        <taxon>Actinomycetes</taxon>
        <taxon>Streptosporangiales</taxon>
        <taxon>Streptosporangiaceae</taxon>
        <taxon>Nonomuraea</taxon>
    </lineage>
</organism>
<dbReference type="RefSeq" id="WP_345567032.1">
    <property type="nucleotide sequence ID" value="NZ_BAABDQ010000014.1"/>
</dbReference>
<gene>
    <name evidence="2" type="ORF">GCM10022419_061050</name>
</gene>